<feature type="domain" description="Mga helix-turn-helix" evidence="1">
    <location>
        <begin position="58"/>
        <end position="137"/>
    </location>
</feature>
<organism evidence="2 3">
    <name type="scientific">Carnobacterium divergens</name>
    <name type="common">Lactobacillus divergens</name>
    <dbReference type="NCBI Taxonomy" id="2748"/>
    <lineage>
        <taxon>Bacteria</taxon>
        <taxon>Bacillati</taxon>
        <taxon>Bacillota</taxon>
        <taxon>Bacilli</taxon>
        <taxon>Lactobacillales</taxon>
        <taxon>Carnobacteriaceae</taxon>
        <taxon>Carnobacterium</taxon>
    </lineage>
</organism>
<protein>
    <recommendedName>
        <fullName evidence="1">Mga helix-turn-helix domain-containing protein</fullName>
    </recommendedName>
</protein>
<dbReference type="RefSeq" id="WP_135025805.1">
    <property type="nucleotide sequence ID" value="NZ_JBFUWK010000004.1"/>
</dbReference>
<sequence>MVTFDLSRASIKRSIVEINTFLDSSLDSSICKINQDSLFDFYLESSTKINLTIIYHKYLYYFLSNSLSFQILVELFNNKSLSLNKLSSVLFISNNRCYKLIVQLNKALAFYQLTIQINDNLIELNGDEQNIRFMYWYLLFHGTQNLNWPLSYVPHNLIKNTFSLYRDRYLLNKPLSTQSSVDFYLAILYVRLNKGNYQPFFKTLSSSILQSLLDVHDITYALKHFPINIPTINNNELEHNERKSFNLIMRFLDSEIDTMEEKIKIGNTFLKKNHPVTIFYKKLNTAFINNYLKKDVENILPLFMYYTVLYHEFSYNYSYSQEDIIKMNPLNHNNLIYETSNFSIDLKNYIYTFVEAYPAFTFSLPKTTLQIIGVLHYSLYISYYKDYLSVFVQYSKTPIGNSFIKGKLRHVFNDESLIFTSCIEHADIIISDSIEYEKKEGNTFFLEGIYNVSLWKELYIFIQELLFELYL</sequence>
<dbReference type="InterPro" id="IPR007737">
    <property type="entry name" value="Mga_HTH"/>
</dbReference>
<comment type="caution">
    <text evidence="2">The sequence shown here is derived from an EMBL/GenBank/DDBJ whole genome shotgun (WGS) entry which is preliminary data.</text>
</comment>
<name>A0A7Z8D068_CARDV</name>
<proteinExistence type="predicted"/>
<dbReference type="AlphaFoldDB" id="A0A7Z8D068"/>
<dbReference type="Proteomes" id="UP000297938">
    <property type="component" value="Unassembled WGS sequence"/>
</dbReference>
<evidence type="ECO:0000259" key="1">
    <source>
        <dbReference type="Pfam" id="PF05043"/>
    </source>
</evidence>
<evidence type="ECO:0000313" key="2">
    <source>
        <dbReference type="EMBL" id="TFJ28789.1"/>
    </source>
</evidence>
<gene>
    <name evidence="2" type="ORF">CKN69_04445</name>
</gene>
<dbReference type="EMBL" id="NRPP01000007">
    <property type="protein sequence ID" value="TFJ28789.1"/>
    <property type="molecule type" value="Genomic_DNA"/>
</dbReference>
<dbReference type="InterPro" id="IPR036388">
    <property type="entry name" value="WH-like_DNA-bd_sf"/>
</dbReference>
<dbReference type="Gene3D" id="1.10.10.10">
    <property type="entry name" value="Winged helix-like DNA-binding domain superfamily/Winged helix DNA-binding domain"/>
    <property type="match status" value="1"/>
</dbReference>
<reference evidence="2 3" key="1">
    <citation type="journal article" date="2018" name="Int. J. Food Microbiol.">
        <title>Growth of Carnobacterium spp. isolated from chilled vacuum-packaged meat under relevant acidic conditions.</title>
        <authorList>
            <person name="Zhang P."/>
            <person name="Badoni M."/>
            <person name="Ganzle M."/>
            <person name="Yang X."/>
        </authorList>
    </citation>
    <scope>NUCLEOTIDE SEQUENCE [LARGE SCALE GENOMIC DNA]</scope>
    <source>
        <strain evidence="2 3">B2</strain>
    </source>
</reference>
<evidence type="ECO:0000313" key="3">
    <source>
        <dbReference type="Proteomes" id="UP000297938"/>
    </source>
</evidence>
<dbReference type="Pfam" id="PF05043">
    <property type="entry name" value="Mga"/>
    <property type="match status" value="1"/>
</dbReference>
<accession>A0A7Z8D068</accession>